<reference evidence="2" key="1">
    <citation type="submission" date="2021-04" db="EMBL/GenBank/DDBJ databases">
        <authorList>
            <consortium name="Molecular Ecology Group"/>
        </authorList>
    </citation>
    <scope>NUCLEOTIDE SEQUENCE</scope>
</reference>
<comment type="caution">
    <text evidence="2">The sequence shown here is derived from an EMBL/GenBank/DDBJ whole genome shotgun (WGS) entry which is preliminary data.</text>
</comment>
<proteinExistence type="predicted"/>
<accession>A0A8S3ZYN0</accession>
<dbReference type="EMBL" id="CAJHNH020005646">
    <property type="protein sequence ID" value="CAG5132775.1"/>
    <property type="molecule type" value="Genomic_DNA"/>
</dbReference>
<evidence type="ECO:0000256" key="1">
    <source>
        <dbReference type="SAM" id="MobiDB-lite"/>
    </source>
</evidence>
<protein>
    <submittedName>
        <fullName evidence="2">Uncharacterized protein</fullName>
    </submittedName>
</protein>
<feature type="compositionally biased region" description="Basic and acidic residues" evidence="1">
    <location>
        <begin position="36"/>
        <end position="47"/>
    </location>
</feature>
<organism evidence="2 3">
    <name type="scientific">Candidula unifasciata</name>
    <dbReference type="NCBI Taxonomy" id="100452"/>
    <lineage>
        <taxon>Eukaryota</taxon>
        <taxon>Metazoa</taxon>
        <taxon>Spiralia</taxon>
        <taxon>Lophotrochozoa</taxon>
        <taxon>Mollusca</taxon>
        <taxon>Gastropoda</taxon>
        <taxon>Heterobranchia</taxon>
        <taxon>Euthyneura</taxon>
        <taxon>Panpulmonata</taxon>
        <taxon>Eupulmonata</taxon>
        <taxon>Stylommatophora</taxon>
        <taxon>Helicina</taxon>
        <taxon>Helicoidea</taxon>
        <taxon>Geomitridae</taxon>
        <taxon>Candidula</taxon>
    </lineage>
</organism>
<feature type="non-terminal residue" evidence="2">
    <location>
        <position position="53"/>
    </location>
</feature>
<feature type="region of interest" description="Disordered" evidence="1">
    <location>
        <begin position="31"/>
        <end position="53"/>
    </location>
</feature>
<dbReference type="Proteomes" id="UP000678393">
    <property type="component" value="Unassembled WGS sequence"/>
</dbReference>
<evidence type="ECO:0000313" key="2">
    <source>
        <dbReference type="EMBL" id="CAG5132775.1"/>
    </source>
</evidence>
<gene>
    <name evidence="2" type="ORF">CUNI_LOCUS18333</name>
</gene>
<keyword evidence="3" id="KW-1185">Reference proteome</keyword>
<dbReference type="AlphaFoldDB" id="A0A8S3ZYN0"/>
<name>A0A8S3ZYN0_9EUPU</name>
<sequence length="53" mass="5708">EDIQKQIDLAKSMGMNSIPIDVIESRIAELTGPDASDGKKSGREKSSETCSLQ</sequence>
<evidence type="ECO:0000313" key="3">
    <source>
        <dbReference type="Proteomes" id="UP000678393"/>
    </source>
</evidence>